<name>A0A199VUM0_ANACO</name>
<dbReference type="SMART" id="SM00367">
    <property type="entry name" value="LRR_CC"/>
    <property type="match status" value="8"/>
</dbReference>
<dbReference type="Gene3D" id="3.80.10.10">
    <property type="entry name" value="Ribonuclease Inhibitor"/>
    <property type="match status" value="1"/>
</dbReference>
<dbReference type="InterPro" id="IPR057207">
    <property type="entry name" value="FBXL15_LRR"/>
</dbReference>
<dbReference type="InterPro" id="IPR006553">
    <property type="entry name" value="Leu-rich_rpt_Cys-con_subtyp"/>
</dbReference>
<dbReference type="PANTHER" id="PTHR13318:SF92">
    <property type="entry name" value="F-BOX_LRR-REPEAT PROTEIN 8-RELATED"/>
    <property type="match status" value="1"/>
</dbReference>
<dbReference type="GO" id="GO:0019005">
    <property type="term" value="C:SCF ubiquitin ligase complex"/>
    <property type="evidence" value="ECO:0007669"/>
    <property type="project" value="TreeGrafter"/>
</dbReference>
<proteinExistence type="predicted"/>
<dbReference type="CDD" id="cd22159">
    <property type="entry name" value="F-box_AtTIR1-like"/>
    <property type="match status" value="1"/>
</dbReference>
<accession>A0A199VUM0</accession>
<dbReference type="STRING" id="4615.A0A199VUM0"/>
<dbReference type="EMBL" id="LSRQ01000813">
    <property type="protein sequence ID" value="OAY80678.1"/>
    <property type="molecule type" value="Genomic_DNA"/>
</dbReference>
<evidence type="ECO:0000259" key="2">
    <source>
        <dbReference type="PROSITE" id="PS50181"/>
    </source>
</evidence>
<dbReference type="SUPFAM" id="SSF52047">
    <property type="entry name" value="RNI-like"/>
    <property type="match status" value="1"/>
</dbReference>
<dbReference type="InterPro" id="IPR032675">
    <property type="entry name" value="LRR_dom_sf"/>
</dbReference>
<feature type="domain" description="F-box" evidence="2">
    <location>
        <begin position="58"/>
        <end position="94"/>
    </location>
</feature>
<dbReference type="SUPFAM" id="SSF81383">
    <property type="entry name" value="F-box domain"/>
    <property type="match status" value="1"/>
</dbReference>
<evidence type="ECO:0000256" key="1">
    <source>
        <dbReference type="SAM" id="MobiDB-lite"/>
    </source>
</evidence>
<dbReference type="AlphaFoldDB" id="A0A199VUM0"/>
<feature type="compositionally biased region" description="Low complexity" evidence="1">
    <location>
        <begin position="22"/>
        <end position="35"/>
    </location>
</feature>
<evidence type="ECO:0000313" key="4">
    <source>
        <dbReference type="Proteomes" id="UP000092600"/>
    </source>
</evidence>
<reference evidence="3 4" key="1">
    <citation type="journal article" date="2016" name="DNA Res.">
        <title>The draft genome of MD-2 pineapple using hybrid error correction of long reads.</title>
        <authorList>
            <person name="Redwan R.M."/>
            <person name="Saidin A."/>
            <person name="Kumar S.V."/>
        </authorList>
    </citation>
    <scope>NUCLEOTIDE SEQUENCE [LARGE SCALE GENOMIC DNA]</scope>
    <source>
        <strain evidence="4">cv. MD2</strain>
        <tissue evidence="3">Leaf</tissue>
    </source>
</reference>
<feature type="region of interest" description="Disordered" evidence="1">
    <location>
        <begin position="1"/>
        <end position="58"/>
    </location>
</feature>
<dbReference type="InterPro" id="IPR001810">
    <property type="entry name" value="F-box_dom"/>
</dbReference>
<comment type="caution">
    <text evidence="3">The sequence shown here is derived from an EMBL/GenBank/DDBJ whole genome shotgun (WGS) entry which is preliminary data.</text>
</comment>
<dbReference type="PROSITE" id="PS50181">
    <property type="entry name" value="FBOX"/>
    <property type="match status" value="1"/>
</dbReference>
<dbReference type="InterPro" id="IPR036047">
    <property type="entry name" value="F-box-like_dom_sf"/>
</dbReference>
<dbReference type="Gene3D" id="1.20.1280.50">
    <property type="match status" value="1"/>
</dbReference>
<evidence type="ECO:0000313" key="3">
    <source>
        <dbReference type="EMBL" id="OAY80678.1"/>
    </source>
</evidence>
<dbReference type="Pfam" id="PF25372">
    <property type="entry name" value="DUF7885"/>
    <property type="match status" value="2"/>
</dbReference>
<dbReference type="SMART" id="SM00256">
    <property type="entry name" value="FBOX"/>
    <property type="match status" value="1"/>
</dbReference>
<dbReference type="FunFam" id="1.20.1280.50:FF:000023">
    <property type="entry name" value="F-box/LRR-repeat protein 4"/>
    <property type="match status" value="1"/>
</dbReference>
<organism evidence="3 4">
    <name type="scientific">Ananas comosus</name>
    <name type="common">Pineapple</name>
    <name type="synonym">Ananas ananas</name>
    <dbReference type="NCBI Taxonomy" id="4615"/>
    <lineage>
        <taxon>Eukaryota</taxon>
        <taxon>Viridiplantae</taxon>
        <taxon>Streptophyta</taxon>
        <taxon>Embryophyta</taxon>
        <taxon>Tracheophyta</taxon>
        <taxon>Spermatophyta</taxon>
        <taxon>Magnoliopsida</taxon>
        <taxon>Liliopsida</taxon>
        <taxon>Poales</taxon>
        <taxon>Bromeliaceae</taxon>
        <taxon>Bromelioideae</taxon>
        <taxon>Ananas</taxon>
    </lineage>
</organism>
<gene>
    <name evidence="3" type="ORF">ACMD2_25712</name>
</gene>
<dbReference type="Pfam" id="PF12937">
    <property type="entry name" value="F-box-like"/>
    <property type="match status" value="1"/>
</dbReference>
<dbReference type="Proteomes" id="UP000092600">
    <property type="component" value="Unassembled WGS sequence"/>
</dbReference>
<dbReference type="GO" id="GO:0031146">
    <property type="term" value="P:SCF-dependent proteasomal ubiquitin-dependent protein catabolic process"/>
    <property type="evidence" value="ECO:0007669"/>
    <property type="project" value="TreeGrafter"/>
</dbReference>
<dbReference type="PANTHER" id="PTHR13318">
    <property type="entry name" value="PARTNER OF PAIRED, ISOFORM B-RELATED"/>
    <property type="match status" value="1"/>
</dbReference>
<dbReference type="FunFam" id="3.80.10.10:FF:000449">
    <property type="entry name" value="F-box protein SKIP2"/>
    <property type="match status" value="1"/>
</dbReference>
<protein>
    <submittedName>
        <fullName evidence="3">F-box protein</fullName>
    </submittedName>
</protein>
<feature type="compositionally biased region" description="Low complexity" evidence="1">
    <location>
        <begin position="1"/>
        <end position="12"/>
    </location>
</feature>
<sequence length="570" mass="62239">MGQSVSSLSRFQSRSESRSRSLSEALFSESQSRSQSLRRRSGACSSSSMRGVPSSDRRDHTLELPDECLALIFSSLSPSDRKRCSLVCRRWLAVEGQSRHRLSLDARKDLLSFAPALLSRFDSVTKLALKCDRRSESIGDDALALISSRLPRLSRLKLRACRQLTDLGMSALAANCPDLRKLSCSSCAFGPKAVDAVLRACPLLEDLSLKRLRGLSDPTAASDLLLLLAPCSSSSLRSICLKELYNAQCFAPLIAGSPHLRSLKVLRCSGDWDLLLEEITSRVPSVADVHLEKLQVGDRGLFALSACADLEVLHLVKTPECTDAGLAAVADGCRRLRKLHLDGWRSNRIGDLGLSAVARGCPELQELVLIGINPTALSLGLLAGCCRTLERLALCGCETVGDAEIACLAARCLSLKKLCIKGCPLSDRGMEALARGCPNLVKVKLKRCRSVTPECVEWLKAVRGESFAISLDAAEQQEQDAVSASESGVQDTAAEQIPELIDQFAAVDLPSSSSSRSALSKSRMRHFMFFWINKDDFYSKNGQWRHVTTKWDIDANGFDREKLIVRESGP</sequence>